<evidence type="ECO:0000256" key="9">
    <source>
        <dbReference type="ARBA" id="ARBA00024804"/>
    </source>
</evidence>
<evidence type="ECO:0000256" key="6">
    <source>
        <dbReference type="ARBA" id="ARBA00022676"/>
    </source>
</evidence>
<evidence type="ECO:0000256" key="4">
    <source>
        <dbReference type="ARBA" id="ARBA00012614"/>
    </source>
</evidence>
<comment type="subunit">
    <text evidence="3 12">Heterodimer with ALG14 to form a functional enzyme.</text>
</comment>
<dbReference type="PANTHER" id="PTHR12867">
    <property type="entry name" value="GLYCOSYL TRANSFERASE-RELATED"/>
    <property type="match status" value="1"/>
</dbReference>
<dbReference type="PANTHER" id="PTHR12867:SF6">
    <property type="entry name" value="N-ACETYLGLUCOSAMINYLDIPHOSPHODOLICHOL N-ACETYLGLUCOSAMINYLTRANSFERASE"/>
    <property type="match status" value="1"/>
</dbReference>
<keyword evidence="6 12" id="KW-0328">Glycosyltransferase</keyword>
<evidence type="ECO:0000256" key="11">
    <source>
        <dbReference type="ARBA" id="ARBA00048184"/>
    </source>
</evidence>
<evidence type="ECO:0000256" key="12">
    <source>
        <dbReference type="RuleBase" id="RU362128"/>
    </source>
</evidence>
<comment type="subcellular location">
    <subcellularLocation>
        <location evidence="1 12">Endoplasmic reticulum</location>
    </subcellularLocation>
</comment>
<dbReference type="Gene3D" id="3.40.50.2000">
    <property type="entry name" value="Glycogen Phosphorylase B"/>
    <property type="match status" value="1"/>
</dbReference>
<keyword evidence="15" id="KW-1185">Reference proteome</keyword>
<dbReference type="EMBL" id="JACBPP010000003">
    <property type="protein sequence ID" value="KAF8002835.1"/>
    <property type="molecule type" value="Genomic_DNA"/>
</dbReference>
<evidence type="ECO:0000256" key="8">
    <source>
        <dbReference type="ARBA" id="ARBA00022824"/>
    </source>
</evidence>
<comment type="caution">
    <text evidence="14">The sequence shown here is derived from an EMBL/GenBank/DDBJ whole genome shotgun (WGS) entry which is preliminary data.</text>
</comment>
<proteinExistence type="inferred from homology"/>
<dbReference type="AlphaFoldDB" id="A0A8H7LCS8"/>
<organism evidence="14 15">
    <name type="scientific">Metschnikowia pulcherrima</name>
    <dbReference type="NCBI Taxonomy" id="27326"/>
    <lineage>
        <taxon>Eukaryota</taxon>
        <taxon>Fungi</taxon>
        <taxon>Dikarya</taxon>
        <taxon>Ascomycota</taxon>
        <taxon>Saccharomycotina</taxon>
        <taxon>Pichiomycetes</taxon>
        <taxon>Metschnikowiaceae</taxon>
        <taxon>Metschnikowia</taxon>
    </lineage>
</organism>
<evidence type="ECO:0000256" key="2">
    <source>
        <dbReference type="ARBA" id="ARBA00006962"/>
    </source>
</evidence>
<name>A0A8H7LCS8_9ASCO</name>
<comment type="similarity">
    <text evidence="2 12">Belongs to the glycosyltransferase 28 family.</text>
</comment>
<evidence type="ECO:0000313" key="14">
    <source>
        <dbReference type="EMBL" id="KAF8002835.1"/>
    </source>
</evidence>
<dbReference type="SUPFAM" id="SSF53756">
    <property type="entry name" value="UDP-Glycosyltransferase/glycogen phosphorylase"/>
    <property type="match status" value="1"/>
</dbReference>
<evidence type="ECO:0000256" key="3">
    <source>
        <dbReference type="ARBA" id="ARBA00011198"/>
    </source>
</evidence>
<comment type="function">
    <text evidence="9 12">Involved in protein N-glycosylation. Essential for the second step of the dolichol-linked oligosaccharide pathway.</text>
</comment>
<accession>A0A8H7LCS8</accession>
<dbReference type="Pfam" id="PF04101">
    <property type="entry name" value="Glyco_tran_28_C"/>
    <property type="match status" value="1"/>
</dbReference>
<keyword evidence="8 12" id="KW-0256">Endoplasmic reticulum</keyword>
<dbReference type="Proteomes" id="UP000649328">
    <property type="component" value="Unassembled WGS sequence"/>
</dbReference>
<dbReference type="InterPro" id="IPR007235">
    <property type="entry name" value="Glyco_trans_28_C"/>
</dbReference>
<comment type="catalytic activity">
    <reaction evidence="11">
        <text>an N-acetyl-alpha-D-glucosaminyl-diphospho-di-trans,poly-cis-dolichol + UDP-N-acetyl-alpha-D-glucosamine = an N,N'-diacetylchitobiosyl-diphospho-di-trans,poly-cis-dolichol + UDP + H(+)</text>
        <dbReference type="Rhea" id="RHEA:23380"/>
        <dbReference type="Rhea" id="RHEA-COMP:19507"/>
        <dbReference type="Rhea" id="RHEA-COMP:19510"/>
        <dbReference type="ChEBI" id="CHEBI:15378"/>
        <dbReference type="ChEBI" id="CHEBI:57269"/>
        <dbReference type="ChEBI" id="CHEBI:57705"/>
        <dbReference type="ChEBI" id="CHEBI:58223"/>
        <dbReference type="ChEBI" id="CHEBI:58427"/>
        <dbReference type="EC" id="2.4.1.141"/>
    </reaction>
</comment>
<reference evidence="14" key="1">
    <citation type="submission" date="2020-10" db="EMBL/GenBank/DDBJ databases">
        <title>The Whole-Genome Sequence of Metschnikowia persimmonesis, a Novel Endophytic Yeast Species Isolated from Medicinal Plant Diospyros kaki Thumb.</title>
        <authorList>
            <person name="Rahmat E."/>
            <person name="Kang Y."/>
        </authorList>
    </citation>
    <scope>NUCLEOTIDE SEQUENCE</scope>
    <source>
        <strain evidence="14">KIOM G15050</strain>
    </source>
</reference>
<evidence type="ECO:0000256" key="10">
    <source>
        <dbReference type="ARBA" id="ARBA00032061"/>
    </source>
</evidence>
<protein>
    <recommendedName>
        <fullName evidence="5 12">UDP-N-acetylglucosamine transferase subunit ALG13</fullName>
        <ecNumber evidence="4 12">2.4.1.141</ecNumber>
    </recommendedName>
    <alternativeName>
        <fullName evidence="10 12">Asparagine-linked glycosylation protein 13</fullName>
    </alternativeName>
</protein>
<evidence type="ECO:0000256" key="5">
    <source>
        <dbReference type="ARBA" id="ARBA00017468"/>
    </source>
</evidence>
<dbReference type="GO" id="GO:0004577">
    <property type="term" value="F:N-acetylglucosaminyldiphosphodolichol N-acetylglucosaminyltransferase activity"/>
    <property type="evidence" value="ECO:0007669"/>
    <property type="project" value="UniProtKB-EC"/>
</dbReference>
<evidence type="ECO:0000256" key="1">
    <source>
        <dbReference type="ARBA" id="ARBA00004240"/>
    </source>
</evidence>
<dbReference type="InterPro" id="IPR039042">
    <property type="entry name" value="Alg13-like"/>
</dbReference>
<dbReference type="EC" id="2.4.1.141" evidence="4 12"/>
<feature type="domain" description="Glycosyl transferase family 28 C-terminal" evidence="13">
    <location>
        <begin position="77"/>
        <end position="170"/>
    </location>
</feature>
<gene>
    <name evidence="12" type="primary">ALG13</name>
    <name evidence="14" type="ORF">HF325_002080</name>
</gene>
<dbReference type="GO" id="GO:0005783">
    <property type="term" value="C:endoplasmic reticulum"/>
    <property type="evidence" value="ECO:0007669"/>
    <property type="project" value="UniProtKB-SubCell"/>
</dbReference>
<dbReference type="GO" id="GO:0006488">
    <property type="term" value="P:dolichol-linked oligosaccharide biosynthetic process"/>
    <property type="evidence" value="ECO:0007669"/>
    <property type="project" value="InterPro"/>
</dbReference>
<keyword evidence="7 12" id="KW-0808">Transferase</keyword>
<sequence length="206" mass="22691">MSILFTTGATVTFRPLLDEITNPEFLELLANAGFRTISIQYGNEISATGANLSKSYFSELLASKGLVEQFDLEIANEFNDKSVTIFRNSKFTLRAFGFANNINTYISQADLVVSHAGTGSILDTLRLKKPLIVVTNDSLMDNHQAEIAARFEAENYLVKVTEAELKKGILGEKIQLWKNGEISLDSLPDPPAGVLENVIAEELEKC</sequence>
<evidence type="ECO:0000313" key="15">
    <source>
        <dbReference type="Proteomes" id="UP000649328"/>
    </source>
</evidence>
<evidence type="ECO:0000256" key="7">
    <source>
        <dbReference type="ARBA" id="ARBA00022679"/>
    </source>
</evidence>
<dbReference type="OrthoDB" id="20273at2759"/>
<evidence type="ECO:0000259" key="13">
    <source>
        <dbReference type="Pfam" id="PF04101"/>
    </source>
</evidence>